<name>A0A0A7KI94_9DEIO</name>
<proteinExistence type="predicted"/>
<feature type="domain" description="DUF218" evidence="1">
    <location>
        <begin position="41"/>
        <end position="176"/>
    </location>
</feature>
<dbReference type="InterPro" id="IPR003848">
    <property type="entry name" value="DUF218"/>
</dbReference>
<dbReference type="STRING" id="1182571.QR90_07225"/>
<dbReference type="Proteomes" id="UP000030634">
    <property type="component" value="Chromosome"/>
</dbReference>
<dbReference type="InterPro" id="IPR014729">
    <property type="entry name" value="Rossmann-like_a/b/a_fold"/>
</dbReference>
<evidence type="ECO:0000313" key="3">
    <source>
        <dbReference type="Proteomes" id="UP000030634"/>
    </source>
</evidence>
<organism evidence="2 3">
    <name type="scientific">Deinococcus radiopugnans</name>
    <dbReference type="NCBI Taxonomy" id="57497"/>
    <lineage>
        <taxon>Bacteria</taxon>
        <taxon>Thermotogati</taxon>
        <taxon>Deinococcota</taxon>
        <taxon>Deinococci</taxon>
        <taxon>Deinococcales</taxon>
        <taxon>Deinococcaceae</taxon>
        <taxon>Deinococcus</taxon>
    </lineage>
</organism>
<dbReference type="GO" id="GO:0005886">
    <property type="term" value="C:plasma membrane"/>
    <property type="evidence" value="ECO:0007669"/>
    <property type="project" value="TreeGrafter"/>
</dbReference>
<dbReference type="EMBL" id="CP010028">
    <property type="protein sequence ID" value="AIZ44944.1"/>
    <property type="molecule type" value="Genomic_DNA"/>
</dbReference>
<dbReference type="KEGG" id="dsw:QR90_07225"/>
<protein>
    <recommendedName>
        <fullName evidence="1">DUF218 domain-containing protein</fullName>
    </recommendedName>
</protein>
<dbReference type="InterPro" id="IPR051599">
    <property type="entry name" value="Cell_Envelope_Assoc"/>
</dbReference>
<dbReference type="PANTHER" id="PTHR30336">
    <property type="entry name" value="INNER MEMBRANE PROTEIN, PROBABLE PERMEASE"/>
    <property type="match status" value="1"/>
</dbReference>
<dbReference type="Gene3D" id="3.40.50.620">
    <property type="entry name" value="HUPs"/>
    <property type="match status" value="1"/>
</dbReference>
<dbReference type="CDD" id="cd06259">
    <property type="entry name" value="YdcF-like"/>
    <property type="match status" value="1"/>
</dbReference>
<evidence type="ECO:0000259" key="1">
    <source>
        <dbReference type="Pfam" id="PF02698"/>
    </source>
</evidence>
<evidence type="ECO:0000313" key="2">
    <source>
        <dbReference type="EMBL" id="AIZ44944.1"/>
    </source>
</evidence>
<dbReference type="AlphaFoldDB" id="A0A0A7KI94"/>
<dbReference type="HOGENOM" id="CLU_051474_3_0_0"/>
<accession>A0A0A7KI94</accession>
<gene>
    <name evidence="2" type="ORF">QR90_07225</name>
</gene>
<reference evidence="3" key="1">
    <citation type="submission" date="2014-11" db="EMBL/GenBank/DDBJ databases">
        <title>Hymenobacter sp. DG25B genome submission.</title>
        <authorList>
            <person name="Jung H.-Y."/>
            <person name="Kim M.K."/>
            <person name="Srinivasan S."/>
            <person name="Lim S."/>
        </authorList>
    </citation>
    <scope>NUCLEOTIDE SEQUENCE [LARGE SCALE GENOMIC DNA]</scope>
    <source>
        <strain evidence="3">DY59</strain>
    </source>
</reference>
<dbReference type="RefSeq" id="WP_039683438.1">
    <property type="nucleotide sequence ID" value="NZ_CP010028.1"/>
</dbReference>
<sequence>MRNRGSALNVLPLAVLAVLAAGFLVLPGLRVPNVERPHPTLIVLGAAQYAGKPSPAFQRRLNHALALYRDGGVARIVVTGGRRPGDPFSEGEVGEAYLGRRGVPADALLAEARSRTTIENLRFARTLLPPHTPVTLVTDEAHAPRALALARALGIEANVSASPLSRNVSRGYLLREKVALVAYALIGIRL</sequence>
<dbReference type="Pfam" id="PF02698">
    <property type="entry name" value="DUF218"/>
    <property type="match status" value="1"/>
</dbReference>
<dbReference type="PANTHER" id="PTHR30336:SF20">
    <property type="entry name" value="DUF218 DOMAIN-CONTAINING PROTEIN"/>
    <property type="match status" value="1"/>
</dbReference>